<sequence>IIDSSISSLYNLIYRNVKEVEVPKIKEKVGLSIAYLDNIKPIQLLENSEALPKDIQVFVEETDDPNKREVIVIIPDLTVHSGIVEFEPEIET</sequence>
<evidence type="ECO:0000313" key="1">
    <source>
        <dbReference type="EMBL" id="MBF0935422.1"/>
    </source>
</evidence>
<protein>
    <submittedName>
        <fullName evidence="1">Uncharacterized protein</fullName>
    </submittedName>
</protein>
<feature type="non-terminal residue" evidence="1">
    <location>
        <position position="1"/>
    </location>
</feature>
<dbReference type="Proteomes" id="UP000757900">
    <property type="component" value="Unassembled WGS sequence"/>
</dbReference>
<comment type="caution">
    <text evidence="1">The sequence shown here is derived from an EMBL/GenBank/DDBJ whole genome shotgun (WGS) entry which is preliminary data.</text>
</comment>
<evidence type="ECO:0000313" key="2">
    <source>
        <dbReference type="Proteomes" id="UP000757900"/>
    </source>
</evidence>
<name>A0A929QUC0_ABIDE</name>
<accession>A0A929QUC0</accession>
<reference evidence="1" key="1">
    <citation type="submission" date="2020-04" db="EMBL/GenBank/DDBJ databases">
        <title>Deep metagenomics examines the oral microbiome during advanced dental caries in children, revealing novel taxa and co-occurrences with host molecules.</title>
        <authorList>
            <person name="Baker J.L."/>
            <person name="Morton J.T."/>
            <person name="Dinis M."/>
            <person name="Alvarez R."/>
            <person name="Tran N.C."/>
            <person name="Knight R."/>
            <person name="Edlund A."/>
        </authorList>
    </citation>
    <scope>NUCLEOTIDE SEQUENCE</scope>
    <source>
        <strain evidence="1">JCVI_23_bin.16</strain>
    </source>
</reference>
<dbReference type="AlphaFoldDB" id="A0A929QUC0"/>
<proteinExistence type="predicted"/>
<gene>
    <name evidence="1" type="ORF">HXK00_07280</name>
</gene>
<organism evidence="1 2">
    <name type="scientific">Abiotrophia defectiva</name>
    <name type="common">Streptococcus defectivus</name>
    <dbReference type="NCBI Taxonomy" id="46125"/>
    <lineage>
        <taxon>Bacteria</taxon>
        <taxon>Bacillati</taxon>
        <taxon>Bacillota</taxon>
        <taxon>Bacilli</taxon>
        <taxon>Lactobacillales</taxon>
        <taxon>Aerococcaceae</taxon>
        <taxon>Abiotrophia</taxon>
    </lineage>
</organism>
<dbReference type="EMBL" id="JABZFV010000227">
    <property type="protein sequence ID" value="MBF0935422.1"/>
    <property type="molecule type" value="Genomic_DNA"/>
</dbReference>